<dbReference type="SUPFAM" id="SSF55961">
    <property type="entry name" value="Bet v1-like"/>
    <property type="match status" value="1"/>
</dbReference>
<comment type="caution">
    <text evidence="1">The sequence shown here is derived from an EMBL/GenBank/DDBJ whole genome shotgun (WGS) entry which is preliminary data.</text>
</comment>
<gene>
    <name evidence="1" type="ORF">GCM10010515_27610</name>
</gene>
<dbReference type="EMBL" id="BMWD01000008">
    <property type="protein sequence ID" value="GGX58477.1"/>
    <property type="molecule type" value="Genomic_DNA"/>
</dbReference>
<sequence length="159" mass="17487">MSRRLRPEGPDFVEASPVRLVFERSLSASPEAVYRALAVDVSEWPEWFPAVTSARSTDAGAGRQVGLRGGVRIRETVLAAEPSRVYTYRVDTMNTPGVRALVEEWRLTPDGTGTRVRWTMAADGTAAFRLLARLGRRGLGRAFRGAVTALDRRLASTRA</sequence>
<evidence type="ECO:0000313" key="1">
    <source>
        <dbReference type="EMBL" id="GGX58477.1"/>
    </source>
</evidence>
<proteinExistence type="predicted"/>
<organism evidence="1 2">
    <name type="scientific">Streptomyces fructofermentans</name>
    <dbReference type="NCBI Taxonomy" id="152141"/>
    <lineage>
        <taxon>Bacteria</taxon>
        <taxon>Bacillati</taxon>
        <taxon>Actinomycetota</taxon>
        <taxon>Actinomycetes</taxon>
        <taxon>Kitasatosporales</taxon>
        <taxon>Streptomycetaceae</taxon>
        <taxon>Streptomyces</taxon>
    </lineage>
</organism>
<dbReference type="AlphaFoldDB" id="A0A918KEL1"/>
<dbReference type="InterPro" id="IPR023393">
    <property type="entry name" value="START-like_dom_sf"/>
</dbReference>
<accession>A0A918KEL1</accession>
<name>A0A918KEL1_9ACTN</name>
<protein>
    <submittedName>
        <fullName evidence="1">Polyketide cyclase</fullName>
    </submittedName>
</protein>
<keyword evidence="2" id="KW-1185">Reference proteome</keyword>
<dbReference type="CDD" id="cd07821">
    <property type="entry name" value="PYR_PYL_RCAR_like"/>
    <property type="match status" value="1"/>
</dbReference>
<reference evidence="1" key="2">
    <citation type="submission" date="2020-09" db="EMBL/GenBank/DDBJ databases">
        <authorList>
            <person name="Sun Q."/>
            <person name="Ohkuma M."/>
        </authorList>
    </citation>
    <scope>NUCLEOTIDE SEQUENCE</scope>
    <source>
        <strain evidence="1">JCM 4956</strain>
    </source>
</reference>
<evidence type="ECO:0000313" key="2">
    <source>
        <dbReference type="Proteomes" id="UP000645555"/>
    </source>
</evidence>
<dbReference type="InterPro" id="IPR019587">
    <property type="entry name" value="Polyketide_cyclase/dehydratase"/>
</dbReference>
<dbReference type="RefSeq" id="WP_190035755.1">
    <property type="nucleotide sequence ID" value="NZ_BMWD01000008.1"/>
</dbReference>
<dbReference type="Proteomes" id="UP000645555">
    <property type="component" value="Unassembled WGS sequence"/>
</dbReference>
<dbReference type="Pfam" id="PF10604">
    <property type="entry name" value="Polyketide_cyc2"/>
    <property type="match status" value="1"/>
</dbReference>
<dbReference type="Gene3D" id="3.30.530.20">
    <property type="match status" value="1"/>
</dbReference>
<reference evidence="1" key="1">
    <citation type="journal article" date="2014" name="Int. J. Syst. Evol. Microbiol.">
        <title>Complete genome sequence of Corynebacterium casei LMG S-19264T (=DSM 44701T), isolated from a smear-ripened cheese.</title>
        <authorList>
            <consortium name="US DOE Joint Genome Institute (JGI-PGF)"/>
            <person name="Walter F."/>
            <person name="Albersmeier A."/>
            <person name="Kalinowski J."/>
            <person name="Ruckert C."/>
        </authorList>
    </citation>
    <scope>NUCLEOTIDE SEQUENCE</scope>
    <source>
        <strain evidence="1">JCM 4956</strain>
    </source>
</reference>